<evidence type="ECO:0000313" key="1">
    <source>
        <dbReference type="EMBL" id="AIY65757.1"/>
    </source>
</evidence>
<reference evidence="1 2" key="1">
    <citation type="submission" date="2014-11" db="EMBL/GenBank/DDBJ databases">
        <title>Complete Genome Sequence of Pseudoalteromonas sp. Strain OCN003 Isolated from Kaneohe Bay, Oahu, Hawaii.</title>
        <authorList>
            <person name="Beurmann S."/>
            <person name="Videau P."/>
            <person name="Ushijima B."/>
            <person name="Smith A.M."/>
            <person name="Aeby G.S."/>
            <person name="Callahan S.M."/>
            <person name="Belcaid M."/>
        </authorList>
    </citation>
    <scope>NUCLEOTIDE SEQUENCE [LARGE SCALE GENOMIC DNA]</scope>
    <source>
        <strain evidence="1 2">OCN003</strain>
    </source>
</reference>
<dbReference type="HOGENOM" id="CLU_2119023_0_0_6"/>
<dbReference type="AlphaFoldDB" id="A0A0A7EIG7"/>
<dbReference type="KEGG" id="pseo:OM33_11850"/>
<accession>A0A0A7EIG7</accession>
<keyword evidence="2" id="KW-1185">Reference proteome</keyword>
<dbReference type="EMBL" id="CP009888">
    <property type="protein sequence ID" value="AIY65757.1"/>
    <property type="molecule type" value="Genomic_DNA"/>
</dbReference>
<dbReference type="Proteomes" id="UP000030341">
    <property type="component" value="Chromosome 1"/>
</dbReference>
<protein>
    <submittedName>
        <fullName evidence="1">Uncharacterized protein</fullName>
    </submittedName>
</protein>
<dbReference type="OrthoDB" id="6290753at2"/>
<proteinExistence type="predicted"/>
<dbReference type="RefSeq" id="WP_038641968.1">
    <property type="nucleotide sequence ID" value="NZ_CP009888.1"/>
</dbReference>
<sequence length="114" mass="13484">MTYEFPEELEFFERGFGYSSEYDHDEGQFSFLMDYGTGEKLIFTHSPFGNNSVSVKLFQGAELVFHIYKEQVTSIAFQAWGREQILRVYLDDDSNNFLVYFNPKPRLKYCEPNM</sequence>
<name>A0A0A7EIG7_9GAMM</name>
<organism evidence="1 2">
    <name type="scientific">Pseudoalteromonas piratica</name>
    <dbReference type="NCBI Taxonomy" id="1348114"/>
    <lineage>
        <taxon>Bacteria</taxon>
        <taxon>Pseudomonadati</taxon>
        <taxon>Pseudomonadota</taxon>
        <taxon>Gammaproteobacteria</taxon>
        <taxon>Alteromonadales</taxon>
        <taxon>Pseudoalteromonadaceae</taxon>
        <taxon>Pseudoalteromonas</taxon>
    </lineage>
</organism>
<dbReference type="eggNOG" id="ENOG50344EX">
    <property type="taxonomic scope" value="Bacteria"/>
</dbReference>
<evidence type="ECO:0000313" key="2">
    <source>
        <dbReference type="Proteomes" id="UP000030341"/>
    </source>
</evidence>
<gene>
    <name evidence="1" type="ORF">OM33_11850</name>
</gene>